<evidence type="ECO:0000313" key="2">
    <source>
        <dbReference type="Proteomes" id="UP000178448"/>
    </source>
</evidence>
<comment type="caution">
    <text evidence="1">The sequence shown here is derived from an EMBL/GenBank/DDBJ whole genome shotgun (WGS) entry which is preliminary data.</text>
</comment>
<reference evidence="1 2" key="1">
    <citation type="journal article" date="2016" name="Nat. Commun.">
        <title>Thousands of microbial genomes shed light on interconnected biogeochemical processes in an aquifer system.</title>
        <authorList>
            <person name="Anantharaman K."/>
            <person name="Brown C.T."/>
            <person name="Hug L.A."/>
            <person name="Sharon I."/>
            <person name="Castelle C.J."/>
            <person name="Probst A.J."/>
            <person name="Thomas B.C."/>
            <person name="Singh A."/>
            <person name="Wilkins M.J."/>
            <person name="Karaoz U."/>
            <person name="Brodie E.L."/>
            <person name="Williams K.H."/>
            <person name="Hubbard S.S."/>
            <person name="Banfield J.F."/>
        </authorList>
    </citation>
    <scope>NUCLEOTIDE SEQUENCE [LARGE SCALE GENOMIC DNA]</scope>
</reference>
<dbReference type="Proteomes" id="UP000178448">
    <property type="component" value="Unassembled WGS sequence"/>
</dbReference>
<accession>A0A1F5YV48</accession>
<dbReference type="EMBL" id="MFJD01000006">
    <property type="protein sequence ID" value="OGG03762.1"/>
    <property type="molecule type" value="Genomic_DNA"/>
</dbReference>
<dbReference type="STRING" id="1798374.A2Z33_04715"/>
<proteinExistence type="predicted"/>
<evidence type="ECO:0000313" key="1">
    <source>
        <dbReference type="EMBL" id="OGG03762.1"/>
    </source>
</evidence>
<dbReference type="AlphaFoldDB" id="A0A1F5YV48"/>
<name>A0A1F5YV48_9BACT</name>
<gene>
    <name evidence="1" type="ORF">A2Z33_04715</name>
</gene>
<sequence>MAYICGDFWDWWSVPDHIYHFTYKSLKRLIENFNFSINLIYTWDDNIDFINNILGLIKSKLNKSLLISKAIRMLIKIIFYVVKPLLGLLKKLFNIGGLTVIYAQNK</sequence>
<organism evidence="1 2">
    <name type="scientific">Candidatus Gottesmanbacteria bacterium RBG_16_52_11</name>
    <dbReference type="NCBI Taxonomy" id="1798374"/>
    <lineage>
        <taxon>Bacteria</taxon>
        <taxon>Candidatus Gottesmaniibacteriota</taxon>
    </lineage>
</organism>
<protein>
    <submittedName>
        <fullName evidence="1">Uncharacterized protein</fullName>
    </submittedName>
</protein>